<sequence>MEDSLVIADIKNDDFFGQFLPSAAKNTLQSSMSIAEQVTKLGEGIDRLTKELNKHILLKHGDLLRQANHATQLQEVLNTMNAHVQNLFANAERLKMQIHRPYHSLEQHTRILGRLHLASHILRQVNRIQQLNRRLSNTNDYIQKASILQELEQIAADTELSDIDALAMELRNIREQRQQVYKVATNALNKGTTSENIAQTTNALQIFHNMGMLTTSLESAVNIALSECRESLKTSFDLTGNLNMGTAINKVGPGKATLSTSQGFRQRVWTDLEKAFSEEIYSQCKRVKFLDSTLNNISIMVITHLTAQKFWDELGKCIEEEIRNASPAVQQLLEEDYPQLLKCYCEMTKKLNFNTYSLNRNIFEKCENAYLSNSLNRILEPTQAMFNKEGVAPSHDEIDSLIRTITNELSVTLVEDRLNEKVAKNVVKGIKMYAVKTEQQLASGGDAAQVIVIHNNLTYYILLAAGAPNAGQQFNIQLANAMYYFHTQIQRIIANMKDTLPLSVVSLIIDSLSALDNLTSAIIEPITGSIKMAIETILITIHAESDWAKYQVSGNRPTIPCSFYMRELVEFITRTHNIYLTPFDNKDILNIKCNSIVIRSIELLVRHSSLLRPISMGGRLRLQSDYNYLEQALKIICPNLSDLANSYRLLKSMSYLITSSPADLVASQISGSTVPHTTAFLLLFTHAGSELLSPHQTTGWTIQQFSDWLDEHPSESDRFGYN</sequence>
<reference evidence="1" key="1">
    <citation type="submission" date="2022-04" db="EMBL/GenBank/DDBJ databases">
        <title>Chromosome-scale genome assembly of Holotrichia oblita Faldermann.</title>
        <authorList>
            <person name="Rongchong L."/>
        </authorList>
    </citation>
    <scope>NUCLEOTIDE SEQUENCE</scope>
    <source>
        <strain evidence="1">81SQS9</strain>
    </source>
</reference>
<dbReference type="Proteomes" id="UP001056778">
    <property type="component" value="Chromosome 3"/>
</dbReference>
<accession>A0ACB9TFG9</accession>
<name>A0ACB9TFG9_HOLOL</name>
<dbReference type="EMBL" id="CM043017">
    <property type="protein sequence ID" value="KAI4465415.1"/>
    <property type="molecule type" value="Genomic_DNA"/>
</dbReference>
<proteinExistence type="predicted"/>
<evidence type="ECO:0000313" key="1">
    <source>
        <dbReference type="EMBL" id="KAI4465415.1"/>
    </source>
</evidence>
<organism evidence="1 2">
    <name type="scientific">Holotrichia oblita</name>
    <name type="common">Chafer beetle</name>
    <dbReference type="NCBI Taxonomy" id="644536"/>
    <lineage>
        <taxon>Eukaryota</taxon>
        <taxon>Metazoa</taxon>
        <taxon>Ecdysozoa</taxon>
        <taxon>Arthropoda</taxon>
        <taxon>Hexapoda</taxon>
        <taxon>Insecta</taxon>
        <taxon>Pterygota</taxon>
        <taxon>Neoptera</taxon>
        <taxon>Endopterygota</taxon>
        <taxon>Coleoptera</taxon>
        <taxon>Polyphaga</taxon>
        <taxon>Scarabaeiformia</taxon>
        <taxon>Scarabaeidae</taxon>
        <taxon>Melolonthinae</taxon>
        <taxon>Holotrichia</taxon>
    </lineage>
</organism>
<gene>
    <name evidence="1" type="ORF">MML48_3g00018729</name>
</gene>
<comment type="caution">
    <text evidence="1">The sequence shown here is derived from an EMBL/GenBank/DDBJ whole genome shotgun (WGS) entry which is preliminary data.</text>
</comment>
<protein>
    <submittedName>
        <fullName evidence="1">Conserved oligomeric golgi complex component 5</fullName>
    </submittedName>
</protein>
<evidence type="ECO:0000313" key="2">
    <source>
        <dbReference type="Proteomes" id="UP001056778"/>
    </source>
</evidence>
<keyword evidence="2" id="KW-1185">Reference proteome</keyword>